<evidence type="ECO:0000256" key="3">
    <source>
        <dbReference type="ARBA" id="ARBA00022737"/>
    </source>
</evidence>
<evidence type="ECO:0000256" key="5">
    <source>
        <dbReference type="ARBA" id="ARBA00022833"/>
    </source>
</evidence>
<feature type="domain" description="C2H2-type" evidence="9">
    <location>
        <begin position="90"/>
        <end position="117"/>
    </location>
</feature>
<dbReference type="GO" id="GO:0003677">
    <property type="term" value="F:DNA binding"/>
    <property type="evidence" value="ECO:0007669"/>
    <property type="project" value="UniProtKB-KW"/>
</dbReference>
<proteinExistence type="predicted"/>
<feature type="domain" description="C2H2-type" evidence="9">
    <location>
        <begin position="38"/>
        <end position="65"/>
    </location>
</feature>
<dbReference type="SUPFAM" id="SSF57667">
    <property type="entry name" value="beta-beta-alpha zinc fingers"/>
    <property type="match status" value="1"/>
</dbReference>
<feature type="non-terminal residue" evidence="10">
    <location>
        <position position="120"/>
    </location>
</feature>
<evidence type="ECO:0000259" key="9">
    <source>
        <dbReference type="PROSITE" id="PS50157"/>
    </source>
</evidence>
<evidence type="ECO:0000256" key="7">
    <source>
        <dbReference type="ARBA" id="ARBA00023242"/>
    </source>
</evidence>
<protein>
    <recommendedName>
        <fullName evidence="9">C2H2-type domain-containing protein</fullName>
    </recommendedName>
</protein>
<dbReference type="AlphaFoldDB" id="A0AAV2RMN4"/>
<dbReference type="InterPro" id="IPR013087">
    <property type="entry name" value="Znf_C2H2_type"/>
</dbReference>
<dbReference type="Proteomes" id="UP001497623">
    <property type="component" value="Unassembled WGS sequence"/>
</dbReference>
<dbReference type="PANTHER" id="PTHR24392">
    <property type="entry name" value="ZINC FINGER PROTEIN"/>
    <property type="match status" value="1"/>
</dbReference>
<keyword evidence="2" id="KW-0479">Metal-binding</keyword>
<dbReference type="SMART" id="SM00355">
    <property type="entry name" value="ZnF_C2H2"/>
    <property type="match status" value="3"/>
</dbReference>
<accession>A0AAV2RMN4</accession>
<evidence type="ECO:0000313" key="10">
    <source>
        <dbReference type="EMBL" id="CAL4132430.1"/>
    </source>
</evidence>
<sequence>MLNHSNEKPHNCLLCNLRVSSHSDLITHMSEHTPDKIFPCTECDFKSIEKQTTEEHMHNHKGEEPVFVMCTSIAQNREALRKNLRKHSFFNCSECEYTSENKHEFEKHKLNHTGETDWSQ</sequence>
<evidence type="ECO:0000256" key="8">
    <source>
        <dbReference type="PROSITE-ProRule" id="PRU00042"/>
    </source>
</evidence>
<organism evidence="10 11">
    <name type="scientific">Meganyctiphanes norvegica</name>
    <name type="common">Northern krill</name>
    <name type="synonym">Thysanopoda norvegica</name>
    <dbReference type="NCBI Taxonomy" id="48144"/>
    <lineage>
        <taxon>Eukaryota</taxon>
        <taxon>Metazoa</taxon>
        <taxon>Ecdysozoa</taxon>
        <taxon>Arthropoda</taxon>
        <taxon>Crustacea</taxon>
        <taxon>Multicrustacea</taxon>
        <taxon>Malacostraca</taxon>
        <taxon>Eumalacostraca</taxon>
        <taxon>Eucarida</taxon>
        <taxon>Euphausiacea</taxon>
        <taxon>Euphausiidae</taxon>
        <taxon>Meganyctiphanes</taxon>
    </lineage>
</organism>
<keyword evidence="3" id="KW-0677">Repeat</keyword>
<evidence type="ECO:0000256" key="2">
    <source>
        <dbReference type="ARBA" id="ARBA00022723"/>
    </source>
</evidence>
<reference evidence="10 11" key="1">
    <citation type="submission" date="2024-05" db="EMBL/GenBank/DDBJ databases">
        <authorList>
            <person name="Wallberg A."/>
        </authorList>
    </citation>
    <scope>NUCLEOTIDE SEQUENCE [LARGE SCALE GENOMIC DNA]</scope>
</reference>
<dbReference type="Gene3D" id="3.30.160.60">
    <property type="entry name" value="Classic Zinc Finger"/>
    <property type="match status" value="1"/>
</dbReference>
<dbReference type="PROSITE" id="PS00028">
    <property type="entry name" value="ZINC_FINGER_C2H2_1"/>
    <property type="match status" value="1"/>
</dbReference>
<comment type="caution">
    <text evidence="10">The sequence shown here is derived from an EMBL/GenBank/DDBJ whole genome shotgun (WGS) entry which is preliminary data.</text>
</comment>
<keyword evidence="11" id="KW-1185">Reference proteome</keyword>
<evidence type="ECO:0000313" key="11">
    <source>
        <dbReference type="Proteomes" id="UP001497623"/>
    </source>
</evidence>
<evidence type="ECO:0000256" key="1">
    <source>
        <dbReference type="ARBA" id="ARBA00004123"/>
    </source>
</evidence>
<comment type="subcellular location">
    <subcellularLocation>
        <location evidence="1">Nucleus</location>
    </subcellularLocation>
</comment>
<dbReference type="GO" id="GO:0008270">
    <property type="term" value="F:zinc ion binding"/>
    <property type="evidence" value="ECO:0007669"/>
    <property type="project" value="UniProtKB-KW"/>
</dbReference>
<dbReference type="PROSITE" id="PS50157">
    <property type="entry name" value="ZINC_FINGER_C2H2_2"/>
    <property type="match status" value="3"/>
</dbReference>
<dbReference type="InterPro" id="IPR036236">
    <property type="entry name" value="Znf_C2H2_sf"/>
</dbReference>
<keyword evidence="4 8" id="KW-0863">Zinc-finger</keyword>
<feature type="domain" description="C2H2-type" evidence="9">
    <location>
        <begin position="10"/>
        <end position="37"/>
    </location>
</feature>
<dbReference type="EMBL" id="CAXKWB010027791">
    <property type="protein sequence ID" value="CAL4132430.1"/>
    <property type="molecule type" value="Genomic_DNA"/>
</dbReference>
<dbReference type="GO" id="GO:0005634">
    <property type="term" value="C:nucleus"/>
    <property type="evidence" value="ECO:0007669"/>
    <property type="project" value="UniProtKB-SubCell"/>
</dbReference>
<name>A0AAV2RMN4_MEGNR</name>
<evidence type="ECO:0000256" key="4">
    <source>
        <dbReference type="ARBA" id="ARBA00022771"/>
    </source>
</evidence>
<evidence type="ECO:0000256" key="6">
    <source>
        <dbReference type="ARBA" id="ARBA00023125"/>
    </source>
</evidence>
<dbReference type="PANTHER" id="PTHR24392:SF31">
    <property type="entry name" value="C2H2-TYPE DOMAIN-CONTAINING PROTEIN"/>
    <property type="match status" value="1"/>
</dbReference>
<keyword evidence="6" id="KW-0238">DNA-binding</keyword>
<gene>
    <name evidence="10" type="ORF">MNOR_LOCUS27002</name>
</gene>
<keyword evidence="7" id="KW-0539">Nucleus</keyword>
<keyword evidence="5" id="KW-0862">Zinc</keyword>